<accession>A0A4S8HYP0</accession>
<dbReference type="RefSeq" id="WP_136575282.1">
    <property type="nucleotide sequence ID" value="NZ_STFF01000001.1"/>
</dbReference>
<dbReference type="Pfam" id="PF03544">
    <property type="entry name" value="TonB_C"/>
    <property type="match status" value="1"/>
</dbReference>
<evidence type="ECO:0000313" key="3">
    <source>
        <dbReference type="Proteomes" id="UP000306918"/>
    </source>
</evidence>
<dbReference type="EMBL" id="STFF01000001">
    <property type="protein sequence ID" value="THU40790.1"/>
    <property type="molecule type" value="Genomic_DNA"/>
</dbReference>
<protein>
    <recommendedName>
        <fullName evidence="1">TonB C-terminal domain-containing protein</fullName>
    </recommendedName>
</protein>
<gene>
    <name evidence="2" type="ORF">FAM09_01370</name>
</gene>
<dbReference type="Gene3D" id="3.30.1150.10">
    <property type="match status" value="1"/>
</dbReference>
<dbReference type="GO" id="GO:0055085">
    <property type="term" value="P:transmembrane transport"/>
    <property type="evidence" value="ECO:0007669"/>
    <property type="project" value="InterPro"/>
</dbReference>
<organism evidence="2 3">
    <name type="scientific">Niastella caeni</name>
    <dbReference type="NCBI Taxonomy" id="2569763"/>
    <lineage>
        <taxon>Bacteria</taxon>
        <taxon>Pseudomonadati</taxon>
        <taxon>Bacteroidota</taxon>
        <taxon>Chitinophagia</taxon>
        <taxon>Chitinophagales</taxon>
        <taxon>Chitinophagaceae</taxon>
        <taxon>Niastella</taxon>
    </lineage>
</organism>
<dbReference type="Gene3D" id="2.20.110.10">
    <property type="entry name" value="Histone H3 K4-specific methyltransferase SET7/9 N-terminal domain"/>
    <property type="match status" value="2"/>
</dbReference>
<sequence length="313" mass="36007">MKPILALLPLIFSLKTFAQKIEKYYDFQWKETKPATARFYGTIEKTDSGWHNRDYFIQEQMLQMDGTFEDSACKIRNGHFRFYHPNGNLQTSGRYVHNKRDGLWLSYHYNGMMSDSTTYNNGQKIGACYGWYENGYLSDSSFYNADGSGVGVAWFSNGNPSYSGRYSAGEKKNGKWIYFHRNGKVSATEFYKDGALADKQYFDEQGGLADTANKDRKASFPGGPQAWQKYLVKKLYFPTQYKLVNGDKAIVVVEAIIDEEGNVTEVTVNTPFHPAFDKIAVEVVRKSPQWEPAIQQNRKLRYKIRQPVFFAQE</sequence>
<feature type="domain" description="TonB C-terminal" evidence="1">
    <location>
        <begin position="247"/>
        <end position="310"/>
    </location>
</feature>
<dbReference type="Pfam" id="PF07661">
    <property type="entry name" value="MORN_2"/>
    <property type="match status" value="2"/>
</dbReference>
<dbReference type="AlphaFoldDB" id="A0A4S8HYP0"/>
<dbReference type="SUPFAM" id="SSF74653">
    <property type="entry name" value="TolA/TonB C-terminal domain"/>
    <property type="match status" value="1"/>
</dbReference>
<reference evidence="2 3" key="1">
    <citation type="submission" date="2019-04" db="EMBL/GenBank/DDBJ databases">
        <title>Niastella caeni sp. nov., isolated from activated sludge.</title>
        <authorList>
            <person name="Sheng M."/>
        </authorList>
    </citation>
    <scope>NUCLEOTIDE SEQUENCE [LARGE SCALE GENOMIC DNA]</scope>
    <source>
        <strain evidence="2 3">HX-2-15</strain>
    </source>
</reference>
<dbReference type="Proteomes" id="UP000306918">
    <property type="component" value="Unassembled WGS sequence"/>
</dbReference>
<dbReference type="OrthoDB" id="1524045at2"/>
<dbReference type="InterPro" id="IPR011652">
    <property type="entry name" value="MORN_2"/>
</dbReference>
<keyword evidence="3" id="KW-1185">Reference proteome</keyword>
<name>A0A4S8HYP0_9BACT</name>
<dbReference type="SUPFAM" id="SSF82185">
    <property type="entry name" value="Histone H3 K4-specific methyltransferase SET7/9 N-terminal domain"/>
    <property type="match status" value="1"/>
</dbReference>
<evidence type="ECO:0000259" key="1">
    <source>
        <dbReference type="Pfam" id="PF03544"/>
    </source>
</evidence>
<proteinExistence type="predicted"/>
<comment type="caution">
    <text evidence="2">The sequence shown here is derived from an EMBL/GenBank/DDBJ whole genome shotgun (WGS) entry which is preliminary data.</text>
</comment>
<dbReference type="InterPro" id="IPR037682">
    <property type="entry name" value="TonB_C"/>
</dbReference>
<evidence type="ECO:0000313" key="2">
    <source>
        <dbReference type="EMBL" id="THU40790.1"/>
    </source>
</evidence>